<protein>
    <recommendedName>
        <fullName evidence="3">RecF/RecN/SMC N-terminal domain-containing protein</fullName>
    </recommendedName>
</protein>
<dbReference type="Gene3D" id="3.40.50.300">
    <property type="entry name" value="P-loop containing nucleotide triphosphate hydrolases"/>
    <property type="match status" value="1"/>
</dbReference>
<dbReference type="InParanoid" id="E9GH89"/>
<gene>
    <name evidence="1" type="ORF">DAPPUDRAFT_347189</name>
</gene>
<dbReference type="Proteomes" id="UP000000305">
    <property type="component" value="Unassembled WGS sequence"/>
</dbReference>
<dbReference type="AlphaFoldDB" id="E9GH89"/>
<accession>E9GH89</accession>
<dbReference type="KEGG" id="dpx:DAPPUDRAFT_347189"/>
<dbReference type="STRING" id="6669.E9GH89"/>
<dbReference type="HOGENOM" id="CLU_3130157_0_0_1"/>
<name>E9GH89_DAPPU</name>
<reference evidence="1 2" key="1">
    <citation type="journal article" date="2011" name="Science">
        <title>The ecoresponsive genome of Daphnia pulex.</title>
        <authorList>
            <person name="Colbourne J.K."/>
            <person name="Pfrender M.E."/>
            <person name="Gilbert D."/>
            <person name="Thomas W.K."/>
            <person name="Tucker A."/>
            <person name="Oakley T.H."/>
            <person name="Tokishita S."/>
            <person name="Aerts A."/>
            <person name="Arnold G.J."/>
            <person name="Basu M.K."/>
            <person name="Bauer D.J."/>
            <person name="Caceres C.E."/>
            <person name="Carmel L."/>
            <person name="Casola C."/>
            <person name="Choi J.H."/>
            <person name="Detter J.C."/>
            <person name="Dong Q."/>
            <person name="Dusheyko S."/>
            <person name="Eads B.D."/>
            <person name="Frohlich T."/>
            <person name="Geiler-Samerotte K.A."/>
            <person name="Gerlach D."/>
            <person name="Hatcher P."/>
            <person name="Jogdeo S."/>
            <person name="Krijgsveld J."/>
            <person name="Kriventseva E.V."/>
            <person name="Kultz D."/>
            <person name="Laforsch C."/>
            <person name="Lindquist E."/>
            <person name="Lopez J."/>
            <person name="Manak J.R."/>
            <person name="Muller J."/>
            <person name="Pangilinan J."/>
            <person name="Patwardhan R.P."/>
            <person name="Pitluck S."/>
            <person name="Pritham E.J."/>
            <person name="Rechtsteiner A."/>
            <person name="Rho M."/>
            <person name="Rogozin I.B."/>
            <person name="Sakarya O."/>
            <person name="Salamov A."/>
            <person name="Schaack S."/>
            <person name="Shapiro H."/>
            <person name="Shiga Y."/>
            <person name="Skalitzky C."/>
            <person name="Smith Z."/>
            <person name="Souvorov A."/>
            <person name="Sung W."/>
            <person name="Tang Z."/>
            <person name="Tsuchiya D."/>
            <person name="Tu H."/>
            <person name="Vos H."/>
            <person name="Wang M."/>
            <person name="Wolf Y.I."/>
            <person name="Yamagata H."/>
            <person name="Yamada T."/>
            <person name="Ye Y."/>
            <person name="Shaw J.R."/>
            <person name="Andrews J."/>
            <person name="Crease T.J."/>
            <person name="Tang H."/>
            <person name="Lucas S.M."/>
            <person name="Robertson H.M."/>
            <person name="Bork P."/>
            <person name="Koonin E.V."/>
            <person name="Zdobnov E.M."/>
            <person name="Grigoriev I.V."/>
            <person name="Lynch M."/>
            <person name="Boore J.L."/>
        </authorList>
    </citation>
    <scope>NUCLEOTIDE SEQUENCE [LARGE SCALE GENOMIC DNA]</scope>
</reference>
<evidence type="ECO:0000313" key="2">
    <source>
        <dbReference type="Proteomes" id="UP000000305"/>
    </source>
</evidence>
<organism evidence="1 2">
    <name type="scientific">Daphnia pulex</name>
    <name type="common">Water flea</name>
    <dbReference type="NCBI Taxonomy" id="6669"/>
    <lineage>
        <taxon>Eukaryota</taxon>
        <taxon>Metazoa</taxon>
        <taxon>Ecdysozoa</taxon>
        <taxon>Arthropoda</taxon>
        <taxon>Crustacea</taxon>
        <taxon>Branchiopoda</taxon>
        <taxon>Diplostraca</taxon>
        <taxon>Cladocera</taxon>
        <taxon>Anomopoda</taxon>
        <taxon>Daphniidae</taxon>
        <taxon>Daphnia</taxon>
    </lineage>
</organism>
<evidence type="ECO:0000313" key="1">
    <source>
        <dbReference type="EMBL" id="EFX81156.1"/>
    </source>
</evidence>
<feature type="non-terminal residue" evidence="1">
    <location>
        <position position="50"/>
    </location>
</feature>
<proteinExistence type="predicted"/>
<dbReference type="EMBL" id="GL732544">
    <property type="protein sequence ID" value="EFX81156.1"/>
    <property type="molecule type" value="Genomic_DNA"/>
</dbReference>
<dbReference type="OrthoDB" id="413649at2759"/>
<sequence>GKSNFLDAVCFVMGEKSSTLRVQRHVVLIHGASINKSVTKSAKVLAIFGL</sequence>
<evidence type="ECO:0008006" key="3">
    <source>
        <dbReference type="Google" id="ProtNLM"/>
    </source>
</evidence>
<feature type="non-terminal residue" evidence="1">
    <location>
        <position position="1"/>
    </location>
</feature>
<dbReference type="InterPro" id="IPR027417">
    <property type="entry name" value="P-loop_NTPase"/>
</dbReference>
<dbReference type="eggNOG" id="KOG0018">
    <property type="taxonomic scope" value="Eukaryota"/>
</dbReference>
<keyword evidence="2" id="KW-1185">Reference proteome</keyword>